<evidence type="ECO:0008006" key="2">
    <source>
        <dbReference type="Google" id="ProtNLM"/>
    </source>
</evidence>
<dbReference type="EMBL" id="BK059100">
    <property type="protein sequence ID" value="DAE29870.1"/>
    <property type="molecule type" value="Genomic_DNA"/>
</dbReference>
<proteinExistence type="predicted"/>
<accession>A0A8S5REN9</accession>
<protein>
    <recommendedName>
        <fullName evidence="2">DUF3168 domain-containing protein</fullName>
    </recommendedName>
</protein>
<reference evidence="1" key="1">
    <citation type="journal article" date="2021" name="Proc. Natl. Acad. Sci. U.S.A.">
        <title>A Catalog of Tens of Thousands of Viruses from Human Metagenomes Reveals Hidden Associations with Chronic Diseases.</title>
        <authorList>
            <person name="Tisza M.J."/>
            <person name="Buck C.B."/>
        </authorList>
    </citation>
    <scope>NUCLEOTIDE SEQUENCE</scope>
    <source>
        <strain evidence="1">CtqEG8</strain>
    </source>
</reference>
<organism evidence="1">
    <name type="scientific">virus sp. ctqEG8</name>
    <dbReference type="NCBI Taxonomy" id="2827998"/>
    <lineage>
        <taxon>Viruses</taxon>
    </lineage>
</organism>
<evidence type="ECO:0000313" key="1">
    <source>
        <dbReference type="EMBL" id="DAE29870.1"/>
    </source>
</evidence>
<name>A0A8S5REN9_9VIRU</name>
<sequence length="134" mass="15413">MDIKNYEIDIRKYLLSKLKDVENVRVYAGYNKGDAHYPAVIVTQIDNSLLIQTYDSDGWHHARYAFDVNVYTQGDNDRVQATQISLLVSNAMQGLGFQMDSYDPNRGDKTQKYERVVMRFTAIIDTSTDTTFRG</sequence>